<evidence type="ECO:0000313" key="6">
    <source>
        <dbReference type="Proteomes" id="UP001519654"/>
    </source>
</evidence>
<reference evidence="5 6" key="1">
    <citation type="submission" date="2021-06" db="EMBL/GenBank/DDBJ databases">
        <title>Actinoplanes lichenicola sp. nov., and Actinoplanes ovalisporus sp. nov., isolated from lichen in Thailand.</title>
        <authorList>
            <person name="Saeng-In P."/>
            <person name="Kanchanasin P."/>
            <person name="Yuki M."/>
            <person name="Kudo T."/>
            <person name="Ohkuma M."/>
            <person name="Phongsopitanun W."/>
            <person name="Tanasupawat S."/>
        </authorList>
    </citation>
    <scope>NUCLEOTIDE SEQUENCE [LARGE SCALE GENOMIC DNA]</scope>
    <source>
        <strain evidence="5 6">NBRC 110975</strain>
    </source>
</reference>
<feature type="region of interest" description="Disordered" evidence="1">
    <location>
        <begin position="307"/>
        <end position="350"/>
    </location>
</feature>
<keyword evidence="6" id="KW-1185">Reference proteome</keyword>
<dbReference type="EMBL" id="JAHKKG010000015">
    <property type="protein sequence ID" value="MBU2669670.1"/>
    <property type="molecule type" value="Genomic_DNA"/>
</dbReference>
<dbReference type="Pfam" id="PF08341">
    <property type="entry name" value="TED"/>
    <property type="match status" value="1"/>
</dbReference>
<evidence type="ECO:0000256" key="2">
    <source>
        <dbReference type="SAM" id="Phobius"/>
    </source>
</evidence>
<keyword evidence="3" id="KW-0732">Signal</keyword>
<evidence type="ECO:0000256" key="1">
    <source>
        <dbReference type="SAM" id="MobiDB-lite"/>
    </source>
</evidence>
<feature type="compositionally biased region" description="Low complexity" evidence="1">
    <location>
        <begin position="323"/>
        <end position="338"/>
    </location>
</feature>
<keyword evidence="2" id="KW-0472">Membrane</keyword>
<evidence type="ECO:0000256" key="3">
    <source>
        <dbReference type="SAM" id="SignalP"/>
    </source>
</evidence>
<name>A0ABS5Z1U7_9ACTN</name>
<gene>
    <name evidence="5" type="ORF">KOI35_39790</name>
</gene>
<organism evidence="5 6">
    <name type="scientific">Paractinoplanes bogorensis</name>
    <dbReference type="NCBI Taxonomy" id="1610840"/>
    <lineage>
        <taxon>Bacteria</taxon>
        <taxon>Bacillati</taxon>
        <taxon>Actinomycetota</taxon>
        <taxon>Actinomycetes</taxon>
        <taxon>Micromonosporales</taxon>
        <taxon>Micromonosporaceae</taxon>
        <taxon>Paractinoplanes</taxon>
    </lineage>
</organism>
<evidence type="ECO:0000313" key="5">
    <source>
        <dbReference type="EMBL" id="MBU2669670.1"/>
    </source>
</evidence>
<dbReference type="RefSeq" id="WP_215794552.1">
    <property type="nucleotide sequence ID" value="NZ_JAHKKG010000015.1"/>
</dbReference>
<keyword evidence="2" id="KW-0812">Transmembrane</keyword>
<sequence length="386" mass="39804">MLRLINRRWGRVVPVFVAGAGLLLGSAAPALAADEEELTAVARPDGSSRTLMLGGKATVVRGLEMTVDGGQVVPAFSLGFAGALPADDDYTSQAWRDSGVGNLTAVQWTLDRGFPSSDRATLIADAGVKVPAGASTATVDQLLRMGTQAALWHSTNRVTLNPWRAGAGLGNENEYAVIKKVYDFLIREGSRTEPRREVTFEEGSFNDAPVLSVHAPGGELDLKIEDGYAVTDSRYSGGTWLITEVVNGGGFPFILSTKAGVPTKVTVSAPHAITPGVVFTADGTQPITPAVGYGEPVTATFTKQYTVTTTTPQPSPPPGGGSPSATPSASPTATVPGDADGDDNGGGSLPITGAPTGAVLGGGLLLLVAGAVLVLLVRRRRMHFTS</sequence>
<feature type="domain" description="Thioester" evidence="4">
    <location>
        <begin position="101"/>
        <end position="189"/>
    </location>
</feature>
<evidence type="ECO:0000259" key="4">
    <source>
        <dbReference type="Pfam" id="PF08341"/>
    </source>
</evidence>
<feature type="chain" id="PRO_5045718149" evidence="3">
    <location>
        <begin position="33"/>
        <end position="386"/>
    </location>
</feature>
<dbReference type="InterPro" id="IPR013552">
    <property type="entry name" value="Thioester_dom"/>
</dbReference>
<protein>
    <submittedName>
        <fullName evidence="5">Thioester domain-containing protein</fullName>
    </submittedName>
</protein>
<comment type="caution">
    <text evidence="5">The sequence shown here is derived from an EMBL/GenBank/DDBJ whole genome shotgun (WGS) entry which is preliminary data.</text>
</comment>
<dbReference type="Proteomes" id="UP001519654">
    <property type="component" value="Unassembled WGS sequence"/>
</dbReference>
<keyword evidence="2" id="KW-1133">Transmembrane helix</keyword>
<proteinExistence type="predicted"/>
<accession>A0ABS5Z1U7</accession>
<feature type="signal peptide" evidence="3">
    <location>
        <begin position="1"/>
        <end position="32"/>
    </location>
</feature>
<feature type="transmembrane region" description="Helical" evidence="2">
    <location>
        <begin position="358"/>
        <end position="377"/>
    </location>
</feature>